<evidence type="ECO:0000259" key="10">
    <source>
        <dbReference type="PROSITE" id="PS51694"/>
    </source>
</evidence>
<keyword evidence="2" id="KW-0964">Secreted</keyword>
<dbReference type="GO" id="GO:0046872">
    <property type="term" value="F:metal ion binding"/>
    <property type="evidence" value="ECO:0007669"/>
    <property type="project" value="UniProtKB-UniRule"/>
</dbReference>
<evidence type="ECO:0000256" key="1">
    <source>
        <dbReference type="ARBA" id="ARBA00004613"/>
    </source>
</evidence>
<evidence type="ECO:0000256" key="5">
    <source>
        <dbReference type="ARBA" id="ARBA00022801"/>
    </source>
</evidence>
<keyword evidence="7 8" id="KW-0482">Metalloprotease</keyword>
<evidence type="ECO:0000256" key="9">
    <source>
        <dbReference type="SAM" id="SignalP"/>
    </source>
</evidence>
<evidence type="ECO:0000256" key="8">
    <source>
        <dbReference type="PROSITE-ProRule" id="PRU01031"/>
    </source>
</evidence>
<feature type="domain" description="Peptidase M66" evidence="10">
    <location>
        <begin position="143"/>
        <end position="405"/>
    </location>
</feature>
<dbReference type="PANTHER" id="PTHR39540">
    <property type="match status" value="1"/>
</dbReference>
<keyword evidence="3 8" id="KW-0645">Protease</keyword>
<feature type="chain" id="PRO_5042990621" description="Peptidase M66 domain-containing protein" evidence="9">
    <location>
        <begin position="23"/>
        <end position="595"/>
    </location>
</feature>
<dbReference type="AlphaFoldDB" id="A0AAN7U023"/>
<gene>
    <name evidence="11" type="ORF">RB653_008444</name>
</gene>
<dbReference type="EMBL" id="JAVFKY010000003">
    <property type="protein sequence ID" value="KAK5578771.1"/>
    <property type="molecule type" value="Genomic_DNA"/>
</dbReference>
<comment type="caution">
    <text evidence="11">The sequence shown here is derived from an EMBL/GenBank/DDBJ whole genome shotgun (WGS) entry which is preliminary data.</text>
</comment>
<evidence type="ECO:0000256" key="7">
    <source>
        <dbReference type="ARBA" id="ARBA00023049"/>
    </source>
</evidence>
<feature type="active site" evidence="8">
    <location>
        <position position="298"/>
    </location>
</feature>
<keyword evidence="4 8" id="KW-0479">Metal-binding</keyword>
<dbReference type="Proteomes" id="UP001344447">
    <property type="component" value="Unassembled WGS sequence"/>
</dbReference>
<dbReference type="PANTHER" id="PTHR39540:SF1">
    <property type="entry name" value="DICTOMALLEIN-1-RELATED"/>
    <property type="match status" value="1"/>
</dbReference>
<keyword evidence="5 8" id="KW-0378">Hydrolase</keyword>
<feature type="binding site" evidence="8">
    <location>
        <position position="307"/>
    </location>
    <ligand>
        <name>Zn(2+)</name>
        <dbReference type="ChEBI" id="CHEBI:29105"/>
        <note>catalytic</note>
    </ligand>
</feature>
<dbReference type="InterPro" id="IPR051256">
    <property type="entry name" value="Dictomallein"/>
</dbReference>
<comment type="subcellular location">
    <subcellularLocation>
        <location evidence="1">Secreted</location>
    </subcellularLocation>
</comment>
<evidence type="ECO:0000256" key="4">
    <source>
        <dbReference type="ARBA" id="ARBA00022723"/>
    </source>
</evidence>
<protein>
    <recommendedName>
        <fullName evidence="10">Peptidase M66 domain-containing protein</fullName>
    </recommendedName>
</protein>
<comment type="cofactor">
    <cofactor evidence="8">
        <name>Zn(2+)</name>
        <dbReference type="ChEBI" id="CHEBI:29105"/>
    </cofactor>
    <text evidence="8">Binds 1 zinc ion per subunit.</text>
</comment>
<dbReference type="GO" id="GO:0005576">
    <property type="term" value="C:extracellular region"/>
    <property type="evidence" value="ECO:0007669"/>
    <property type="project" value="UniProtKB-SubCell"/>
</dbReference>
<dbReference type="GO" id="GO:0004222">
    <property type="term" value="F:metalloendopeptidase activity"/>
    <property type="evidence" value="ECO:0007669"/>
    <property type="project" value="UniProtKB-UniRule"/>
</dbReference>
<evidence type="ECO:0000313" key="12">
    <source>
        <dbReference type="Proteomes" id="UP001344447"/>
    </source>
</evidence>
<name>A0AAN7U023_9MYCE</name>
<evidence type="ECO:0000256" key="6">
    <source>
        <dbReference type="ARBA" id="ARBA00022833"/>
    </source>
</evidence>
<feature type="signal peptide" evidence="9">
    <location>
        <begin position="1"/>
        <end position="22"/>
    </location>
</feature>
<keyword evidence="6 8" id="KW-0862">Zinc</keyword>
<dbReference type="InterPro" id="IPR019503">
    <property type="entry name" value="Peptidase_M66_dom"/>
</dbReference>
<reference evidence="11 12" key="1">
    <citation type="submission" date="2023-11" db="EMBL/GenBank/DDBJ databases">
        <title>Dfirmibasis_genome.</title>
        <authorList>
            <person name="Edelbroek B."/>
            <person name="Kjellin J."/>
            <person name="Jerlstrom-Hultqvist J."/>
            <person name="Soderbom F."/>
        </authorList>
    </citation>
    <scope>NUCLEOTIDE SEQUENCE [LARGE SCALE GENOMIC DNA]</scope>
    <source>
        <strain evidence="11 12">TNS-C-14</strain>
    </source>
</reference>
<proteinExistence type="predicted"/>
<dbReference type="PROSITE" id="PS51694">
    <property type="entry name" value="PEPTIDASE_M66"/>
    <property type="match status" value="1"/>
</dbReference>
<evidence type="ECO:0000256" key="2">
    <source>
        <dbReference type="ARBA" id="ARBA00022525"/>
    </source>
</evidence>
<feature type="binding site" evidence="8">
    <location>
        <position position="297"/>
    </location>
    <ligand>
        <name>Zn(2+)</name>
        <dbReference type="ChEBI" id="CHEBI:29105"/>
        <note>catalytic</note>
    </ligand>
</feature>
<feature type="binding site" evidence="8">
    <location>
        <position position="301"/>
    </location>
    <ligand>
        <name>Zn(2+)</name>
        <dbReference type="ChEBI" id="CHEBI:29105"/>
        <note>catalytic</note>
    </ligand>
</feature>
<keyword evidence="12" id="KW-1185">Reference proteome</keyword>
<evidence type="ECO:0000256" key="3">
    <source>
        <dbReference type="ARBA" id="ARBA00022670"/>
    </source>
</evidence>
<organism evidence="11 12">
    <name type="scientific">Dictyostelium firmibasis</name>
    <dbReference type="NCBI Taxonomy" id="79012"/>
    <lineage>
        <taxon>Eukaryota</taxon>
        <taxon>Amoebozoa</taxon>
        <taxon>Evosea</taxon>
        <taxon>Eumycetozoa</taxon>
        <taxon>Dictyostelia</taxon>
        <taxon>Dictyosteliales</taxon>
        <taxon>Dictyosteliaceae</taxon>
        <taxon>Dictyostelium</taxon>
    </lineage>
</organism>
<evidence type="ECO:0000313" key="11">
    <source>
        <dbReference type="EMBL" id="KAK5578771.1"/>
    </source>
</evidence>
<sequence>MKILLLIFSFIISLNLISNANGAVCSSRLQVSDIKFANTHVLPIGGKSWKNNTVTLKILPNRESLLLAKFEDQTLSYTVKVWDDDTLMGKLTLDDPSKLPPTESNGTKYSTVHHSVRIPKDWMKPKMKIQFSTMVLKSEFFFPNMCHETNLNMWLLPFYLFGANDTNTQPLSVTGSISKNISDELVQKWSLSSLNALNHPISRIDWPYLILPAGRNSLPGLRIINSDEKRDGYEIMSVVLGILGGIRGANGEGPSSILYYAPLIHLGANGKYADPWGGLGGGSVGTGDYSYSGIFIHEAGHSYGLPHAGDSYTSGNYPYIKGSLLGSEWGFDMNHNEFLSVNIPSNAGVYKNCNKSFVLDANNNCVKQSVMQGGAGDQAQGYRYSMFGDYEEVTIQNYFKDSIIYDKSYSTGYKKWNSTTLQYETYTPSTKSSGLYGINDGLPIERGVDVYTVIITYSFVGPANLSQVYPLLKSKGNLMYFVDPTNSTQLYDIRPNVSKYAWFCHSSGCDYTVKVTFSDGTTKYMLLQRGKRSWFSPMGVIGTGFTNPLSGDSFLTVTLNVKADKTLTKVELYETLLGFNGFNAANATLLVSQSF</sequence>
<keyword evidence="9" id="KW-0732">Signal</keyword>
<dbReference type="Pfam" id="PF10462">
    <property type="entry name" value="Peptidase_M66"/>
    <property type="match status" value="1"/>
</dbReference>
<dbReference type="GO" id="GO:0006508">
    <property type="term" value="P:proteolysis"/>
    <property type="evidence" value="ECO:0007669"/>
    <property type="project" value="UniProtKB-UniRule"/>
</dbReference>
<accession>A0AAN7U023</accession>